<reference evidence="3" key="1">
    <citation type="submission" date="2015-07" db="EMBL/GenBank/DDBJ databases">
        <title>Fjat-10036 dsm4.</title>
        <authorList>
            <person name="Liu B."/>
            <person name="Wang J."/>
            <person name="Zhu Y."/>
            <person name="Liu G."/>
            <person name="Chen Q."/>
            <person name="Chen Z."/>
            <person name="Lan J."/>
            <person name="Che J."/>
            <person name="Ge C."/>
            <person name="Shi H."/>
            <person name="Pan Z."/>
            <person name="Liu X."/>
        </authorList>
    </citation>
    <scope>NUCLEOTIDE SEQUENCE [LARGE SCALE GENOMIC DNA]</scope>
    <source>
        <strain evidence="3">DSM 4</strain>
    </source>
</reference>
<evidence type="ECO:0000256" key="1">
    <source>
        <dbReference type="SAM" id="Phobius"/>
    </source>
</evidence>
<feature type="transmembrane region" description="Helical" evidence="1">
    <location>
        <begin position="20"/>
        <end position="42"/>
    </location>
</feature>
<keyword evidence="1" id="KW-0812">Transmembrane</keyword>
<sequence>MIAKGVVKMALFLLEEIKLIPFRSSLSAALVYTFLFGMHIMLKGIDFTNITDCTRRNVLIMRLEGDLDESYFNNPC</sequence>
<dbReference type="AlphaFoldDB" id="A0A0M0GEH9"/>
<accession>A0A0M0GEH9</accession>
<evidence type="ECO:0000313" key="2">
    <source>
        <dbReference type="EMBL" id="KON88325.1"/>
    </source>
</evidence>
<dbReference type="EMBL" id="LGUF01000007">
    <property type="protein sequence ID" value="KON88325.1"/>
    <property type="molecule type" value="Genomic_DNA"/>
</dbReference>
<proteinExistence type="predicted"/>
<protein>
    <submittedName>
        <fullName evidence="2">Uncharacterized protein</fullName>
    </submittedName>
</protein>
<comment type="caution">
    <text evidence="2">The sequence shown here is derived from an EMBL/GenBank/DDBJ whole genome shotgun (WGS) entry which is preliminary data.</text>
</comment>
<keyword evidence="3" id="KW-1185">Reference proteome</keyword>
<dbReference type="PATRIC" id="fig|1459.3.peg.3718"/>
<dbReference type="Proteomes" id="UP000037109">
    <property type="component" value="Unassembled WGS sequence"/>
</dbReference>
<organism evidence="2 3">
    <name type="scientific">Sporosarcina globispora</name>
    <name type="common">Bacillus globisporus</name>
    <dbReference type="NCBI Taxonomy" id="1459"/>
    <lineage>
        <taxon>Bacteria</taxon>
        <taxon>Bacillati</taxon>
        <taxon>Bacillota</taxon>
        <taxon>Bacilli</taxon>
        <taxon>Bacillales</taxon>
        <taxon>Caryophanaceae</taxon>
        <taxon>Sporosarcina</taxon>
    </lineage>
</organism>
<name>A0A0M0GEH9_SPOGL</name>
<gene>
    <name evidence="2" type="ORF">AF332_16965</name>
</gene>
<keyword evidence="1" id="KW-1133">Transmembrane helix</keyword>
<dbReference type="STRING" id="1459.AF332_16965"/>
<evidence type="ECO:0000313" key="3">
    <source>
        <dbReference type="Proteomes" id="UP000037109"/>
    </source>
</evidence>
<keyword evidence="1" id="KW-0472">Membrane</keyword>